<dbReference type="InterPro" id="IPR004090">
    <property type="entry name" value="Chemotax_Me-accpt_rcpt"/>
</dbReference>
<keyword evidence="4" id="KW-0175">Coiled coil</keyword>
<dbReference type="InterPro" id="IPR003660">
    <property type="entry name" value="HAMP_dom"/>
</dbReference>
<evidence type="ECO:0000256" key="4">
    <source>
        <dbReference type="SAM" id="Coils"/>
    </source>
</evidence>
<dbReference type="RefSeq" id="WP_074886597.1">
    <property type="nucleotide sequence ID" value="NZ_FOXO01000009.1"/>
</dbReference>
<dbReference type="PROSITE" id="PS50885">
    <property type="entry name" value="HAMP"/>
    <property type="match status" value="1"/>
</dbReference>
<keyword evidence="5" id="KW-0472">Membrane</keyword>
<dbReference type="Pfam" id="PF22673">
    <property type="entry name" value="MCP-like_PDC_1"/>
    <property type="match status" value="1"/>
</dbReference>
<protein>
    <submittedName>
        <fullName evidence="8">Methyl-accepting chemotaxis sensory transducer with Cache sensor</fullName>
    </submittedName>
</protein>
<dbReference type="GO" id="GO:0004888">
    <property type="term" value="F:transmembrane signaling receptor activity"/>
    <property type="evidence" value="ECO:0007669"/>
    <property type="project" value="InterPro"/>
</dbReference>
<dbReference type="InterPro" id="IPR029151">
    <property type="entry name" value="Sensor-like_sf"/>
</dbReference>
<evidence type="ECO:0000259" key="6">
    <source>
        <dbReference type="PROSITE" id="PS50111"/>
    </source>
</evidence>
<feature type="transmembrane region" description="Helical" evidence="5">
    <location>
        <begin position="306"/>
        <end position="330"/>
    </location>
</feature>
<evidence type="ECO:0000259" key="7">
    <source>
        <dbReference type="PROSITE" id="PS50885"/>
    </source>
</evidence>
<dbReference type="Gene3D" id="6.10.340.10">
    <property type="match status" value="1"/>
</dbReference>
<dbReference type="SUPFAM" id="SSF103190">
    <property type="entry name" value="Sensory domain-like"/>
    <property type="match status" value="1"/>
</dbReference>
<organism evidence="8 9">
    <name type="scientific">Butyrivibrio proteoclasticus</name>
    <dbReference type="NCBI Taxonomy" id="43305"/>
    <lineage>
        <taxon>Bacteria</taxon>
        <taxon>Bacillati</taxon>
        <taxon>Bacillota</taxon>
        <taxon>Clostridia</taxon>
        <taxon>Lachnospirales</taxon>
        <taxon>Lachnospiraceae</taxon>
        <taxon>Butyrivibrio</taxon>
    </lineage>
</organism>
<dbReference type="CDD" id="cd12912">
    <property type="entry name" value="PDC2_MCP_like"/>
    <property type="match status" value="1"/>
</dbReference>
<dbReference type="CDD" id="cd12913">
    <property type="entry name" value="PDC1_MCP_like"/>
    <property type="match status" value="1"/>
</dbReference>
<feature type="domain" description="HAMP" evidence="7">
    <location>
        <begin position="327"/>
        <end position="380"/>
    </location>
</feature>
<name>A0A1I5TIR5_9FIRM</name>
<feature type="domain" description="Methyl-accepting transducer" evidence="6">
    <location>
        <begin position="399"/>
        <end position="657"/>
    </location>
</feature>
<dbReference type="SUPFAM" id="SSF58104">
    <property type="entry name" value="Methyl-accepting chemotaxis protein (MCP) signaling domain"/>
    <property type="match status" value="1"/>
</dbReference>
<dbReference type="PRINTS" id="PR00260">
    <property type="entry name" value="CHEMTRNSDUCR"/>
</dbReference>
<keyword evidence="9" id="KW-1185">Reference proteome</keyword>
<evidence type="ECO:0000313" key="9">
    <source>
        <dbReference type="Proteomes" id="UP000182624"/>
    </source>
</evidence>
<evidence type="ECO:0000256" key="1">
    <source>
        <dbReference type="ARBA" id="ARBA00023224"/>
    </source>
</evidence>
<dbReference type="AlphaFoldDB" id="A0A1I5TIR5"/>
<dbReference type="PROSITE" id="PS50111">
    <property type="entry name" value="CHEMOTAXIS_TRANSDUC_2"/>
    <property type="match status" value="1"/>
</dbReference>
<dbReference type="Proteomes" id="UP000182624">
    <property type="component" value="Unassembled WGS sequence"/>
</dbReference>
<proteinExistence type="inferred from homology"/>
<gene>
    <name evidence="8" type="ORF">SAMN04487928_10957</name>
</gene>
<dbReference type="Pfam" id="PF00015">
    <property type="entry name" value="MCPsignal"/>
    <property type="match status" value="1"/>
</dbReference>
<dbReference type="GO" id="GO:0007165">
    <property type="term" value="P:signal transduction"/>
    <property type="evidence" value="ECO:0007669"/>
    <property type="project" value="UniProtKB-KW"/>
</dbReference>
<dbReference type="GO" id="GO:0006935">
    <property type="term" value="P:chemotaxis"/>
    <property type="evidence" value="ECO:0007669"/>
    <property type="project" value="InterPro"/>
</dbReference>
<dbReference type="EMBL" id="FOXO01000009">
    <property type="protein sequence ID" value="SFP82923.1"/>
    <property type="molecule type" value="Genomic_DNA"/>
</dbReference>
<evidence type="ECO:0000256" key="2">
    <source>
        <dbReference type="ARBA" id="ARBA00029447"/>
    </source>
</evidence>
<dbReference type="SMART" id="SM00283">
    <property type="entry name" value="MA"/>
    <property type="match status" value="1"/>
</dbReference>
<dbReference type="Gene3D" id="3.30.450.20">
    <property type="entry name" value="PAS domain"/>
    <property type="match status" value="1"/>
</dbReference>
<dbReference type="OrthoDB" id="9760371at2"/>
<keyword evidence="5" id="KW-1133">Transmembrane helix</keyword>
<dbReference type="CDD" id="cd06225">
    <property type="entry name" value="HAMP"/>
    <property type="match status" value="1"/>
</dbReference>
<dbReference type="PANTHER" id="PTHR32089:SF112">
    <property type="entry name" value="LYSOZYME-LIKE PROTEIN-RELATED"/>
    <property type="match status" value="1"/>
</dbReference>
<dbReference type="InterPro" id="IPR004089">
    <property type="entry name" value="MCPsignal_dom"/>
</dbReference>
<comment type="similarity">
    <text evidence="2">Belongs to the methyl-accepting chemotaxis (MCP) protein family.</text>
</comment>
<evidence type="ECO:0000313" key="8">
    <source>
        <dbReference type="EMBL" id="SFP82923.1"/>
    </source>
</evidence>
<dbReference type="Gene3D" id="1.10.287.950">
    <property type="entry name" value="Methyl-accepting chemotaxis protein"/>
    <property type="match status" value="1"/>
</dbReference>
<reference evidence="9" key="1">
    <citation type="submission" date="2016-10" db="EMBL/GenBank/DDBJ databases">
        <authorList>
            <person name="Varghese N."/>
            <person name="Submissions S."/>
        </authorList>
    </citation>
    <scope>NUCLEOTIDE SEQUENCE [LARGE SCALE GENOMIC DNA]</scope>
    <source>
        <strain evidence="9">P18</strain>
    </source>
</reference>
<dbReference type="Pfam" id="PF00672">
    <property type="entry name" value="HAMP"/>
    <property type="match status" value="1"/>
</dbReference>
<dbReference type="PANTHER" id="PTHR32089">
    <property type="entry name" value="METHYL-ACCEPTING CHEMOTAXIS PROTEIN MCPB"/>
    <property type="match status" value="1"/>
</dbReference>
<accession>A0A1I5TIR5</accession>
<sequence length="687" mass="73845">MLRKMNLLSKMLLGIIPAVALALIIVTAVSVNKSSDAIETLTEQKAEESIMANVSDINATLMTLRSTATTLANTVGGTYSSTDLDVYQAIFKKAVLSNDVISGSGIWFKQGVYEHKTYAGPYWYRDGDTITYTDEYSNADYDYFNQEYYTVAVSLSEGESNITNPYYDPSSSKVMATCSAPIYDVAGYYSGCITVDIYLDSIQSMVSGISLGKNSAPILLDSNGVYLYDVDPEKISTGLNIANDSNTTLAAASAKIMSEDSGVTSFIQNGEKYLLFYGTVPDVGWKLAVTLQEKEMNASVIAIRSFLILICVIALVVCGAIIIGLAFSIVKSVNNVKAFAGNLAQGDFTIERISSKSDDELGQMSQSLNNMYESNKSVITQVSEESERIGDASSNLGNMAEQLSNDFQMIRSNMTGVNDAMMSASAATEEVNASIEEVNASVQMLSAQADETRTQADDIQKKAADIEAKSRMASEHATAIASERERDVEEANEQAEVVKEIGSLADSIAEIADQINLLSLNASIEAARAGEHGKGFAVVASEINKLAGDTAEAVGQIQGTVENVQAAFENLLNATNELLKFLNETVKSDYDNFVNVAREYGSDAESFGQQSGSIAEMVNTIRGAMNEVSSAIQNITESTQDTASRSSEITDTVNTVSGVVDNVSDMSVRQQEISRSLSSVVGKFKLR</sequence>
<keyword evidence="1 3" id="KW-0807">Transducer</keyword>
<keyword evidence="5" id="KW-0812">Transmembrane</keyword>
<dbReference type="GO" id="GO:0016020">
    <property type="term" value="C:membrane"/>
    <property type="evidence" value="ECO:0007669"/>
    <property type="project" value="InterPro"/>
</dbReference>
<evidence type="ECO:0000256" key="5">
    <source>
        <dbReference type="SAM" id="Phobius"/>
    </source>
</evidence>
<evidence type="ECO:0000256" key="3">
    <source>
        <dbReference type="PROSITE-ProRule" id="PRU00284"/>
    </source>
</evidence>
<feature type="coiled-coil region" evidence="4">
    <location>
        <begin position="435"/>
        <end position="501"/>
    </location>
</feature>